<organism evidence="7 8">
    <name type="scientific">Tardibacter chloracetimidivorans</name>
    <dbReference type="NCBI Taxonomy" id="1921510"/>
    <lineage>
        <taxon>Bacteria</taxon>
        <taxon>Pseudomonadati</taxon>
        <taxon>Pseudomonadota</taxon>
        <taxon>Alphaproteobacteria</taxon>
        <taxon>Sphingomonadales</taxon>
        <taxon>Sphingomonadaceae</taxon>
        <taxon>Tardibacter</taxon>
    </lineage>
</organism>
<evidence type="ECO:0000256" key="3">
    <source>
        <dbReference type="ARBA" id="ARBA00022989"/>
    </source>
</evidence>
<keyword evidence="4 5" id="KW-0472">Membrane</keyword>
<feature type="transmembrane region" description="Helical" evidence="5">
    <location>
        <begin position="45"/>
        <end position="66"/>
    </location>
</feature>
<feature type="transmembrane region" description="Helical" evidence="5">
    <location>
        <begin position="189"/>
        <end position="210"/>
    </location>
</feature>
<dbReference type="GO" id="GO:0140359">
    <property type="term" value="F:ABC-type transporter activity"/>
    <property type="evidence" value="ECO:0007669"/>
    <property type="project" value="InterPro"/>
</dbReference>
<feature type="transmembrane region" description="Helical" evidence="5">
    <location>
        <begin position="78"/>
        <end position="102"/>
    </location>
</feature>
<comment type="subcellular location">
    <subcellularLocation>
        <location evidence="5">Cell inner membrane</location>
        <topology evidence="5">Multi-pass membrane protein</topology>
    </subcellularLocation>
    <subcellularLocation>
        <location evidence="1">Membrane</location>
        <topology evidence="1">Multi-pass membrane protein</topology>
    </subcellularLocation>
</comment>
<evidence type="ECO:0000256" key="5">
    <source>
        <dbReference type="RuleBase" id="RU361157"/>
    </source>
</evidence>
<dbReference type="PANTHER" id="PTHR43332">
    <property type="entry name" value="INNER MEMBRANE TRANSPORT PERMEASE YADH-RELATED"/>
    <property type="match status" value="1"/>
</dbReference>
<feature type="transmembrane region" description="Helical" evidence="5">
    <location>
        <begin position="246"/>
        <end position="267"/>
    </location>
</feature>
<comment type="similarity">
    <text evidence="5">Belongs to the ABC-2 integral membrane protein family.</text>
</comment>
<dbReference type="InterPro" id="IPR000412">
    <property type="entry name" value="ABC_2_transport"/>
</dbReference>
<evidence type="ECO:0000256" key="4">
    <source>
        <dbReference type="ARBA" id="ARBA00023136"/>
    </source>
</evidence>
<keyword evidence="5" id="KW-0813">Transport</keyword>
<dbReference type="EMBL" id="CP018221">
    <property type="protein sequence ID" value="API58440.1"/>
    <property type="molecule type" value="Genomic_DNA"/>
</dbReference>
<dbReference type="PANTHER" id="PTHR43332:SF1">
    <property type="entry name" value="TRANSPORT PERMEASE PROTEIN"/>
    <property type="match status" value="1"/>
</dbReference>
<keyword evidence="3 5" id="KW-1133">Transmembrane helix</keyword>
<dbReference type="PRINTS" id="PR00164">
    <property type="entry name" value="ABC2TRNSPORT"/>
</dbReference>
<dbReference type="GO" id="GO:0043190">
    <property type="term" value="C:ATP-binding cassette (ABC) transporter complex"/>
    <property type="evidence" value="ECO:0007669"/>
    <property type="project" value="InterPro"/>
</dbReference>
<sequence length="275" mass="30031">MNDQTDRRTMNEPGTPVIPMINWTGLWTLYLKEVRRFFKVQLQTIWGPALTTLLFLVIFTVALGRAGRTVMGVPFADFIAPGLIIMGMMQNAFANSSFGLLVGKVQGTIVDYLMPPLSTGELLTALTAAAVTRAILVGVAVWLAMLLWPDVHVGVRHFWALIWFGLMGAVLLTLLGLLTSVWAEKFDHAAAVTNFVIAPLSLLSGTFYSIDNLHGTFRLISHLNPFFYAISGFRYAFLGVADSPVLIGATVLLAINLGLGALCYAILRSGWKLKA</sequence>
<evidence type="ECO:0000259" key="6">
    <source>
        <dbReference type="PROSITE" id="PS51012"/>
    </source>
</evidence>
<dbReference type="Pfam" id="PF01061">
    <property type="entry name" value="ABC2_membrane"/>
    <property type="match status" value="1"/>
</dbReference>
<dbReference type="PIRSF" id="PIRSF006648">
    <property type="entry name" value="DrrB"/>
    <property type="match status" value="1"/>
</dbReference>
<reference evidence="8" key="1">
    <citation type="submission" date="2016-11" db="EMBL/GenBank/DDBJ databases">
        <title>Complete Genome Sequence of alachlor-degrading Sphingomonas sp. strain JJ-A5.</title>
        <authorList>
            <person name="Lee H."/>
            <person name="Ka J.-O."/>
        </authorList>
    </citation>
    <scope>NUCLEOTIDE SEQUENCE [LARGE SCALE GENOMIC DNA]</scope>
    <source>
        <strain evidence="8">JJ-A5</strain>
    </source>
</reference>
<gene>
    <name evidence="7" type="ORF">BSL82_03255</name>
</gene>
<feature type="transmembrane region" description="Helical" evidence="5">
    <location>
        <begin position="122"/>
        <end position="148"/>
    </location>
</feature>
<keyword evidence="8" id="KW-1185">Reference proteome</keyword>
<dbReference type="OrthoDB" id="9804001at2"/>
<dbReference type="InterPro" id="IPR052522">
    <property type="entry name" value="ABC-2_transport_permease"/>
</dbReference>
<dbReference type="PROSITE" id="PS51012">
    <property type="entry name" value="ABC_TM2"/>
    <property type="match status" value="1"/>
</dbReference>
<keyword evidence="5" id="KW-1003">Cell membrane</keyword>
<dbReference type="InterPro" id="IPR013525">
    <property type="entry name" value="ABC2_TM"/>
</dbReference>
<evidence type="ECO:0000313" key="7">
    <source>
        <dbReference type="EMBL" id="API58440.1"/>
    </source>
</evidence>
<dbReference type="InterPro" id="IPR047817">
    <property type="entry name" value="ABC2_TM_bact-type"/>
</dbReference>
<dbReference type="AlphaFoldDB" id="A0A1L3ZS55"/>
<feature type="domain" description="ABC transmembrane type-2" evidence="6">
    <location>
        <begin position="39"/>
        <end position="270"/>
    </location>
</feature>
<evidence type="ECO:0000256" key="2">
    <source>
        <dbReference type="ARBA" id="ARBA00022692"/>
    </source>
</evidence>
<dbReference type="KEGG" id="sphj:BSL82_03255"/>
<feature type="transmembrane region" description="Helical" evidence="5">
    <location>
        <begin position="160"/>
        <end position="183"/>
    </location>
</feature>
<protein>
    <recommendedName>
        <fullName evidence="5">Transport permease protein</fullName>
    </recommendedName>
</protein>
<dbReference type="STRING" id="1921510.BSL82_03255"/>
<evidence type="ECO:0000313" key="8">
    <source>
        <dbReference type="Proteomes" id="UP000182063"/>
    </source>
</evidence>
<dbReference type="RefSeq" id="WP_072596013.1">
    <property type="nucleotide sequence ID" value="NZ_CP018221.1"/>
</dbReference>
<proteinExistence type="inferred from homology"/>
<dbReference type="Proteomes" id="UP000182063">
    <property type="component" value="Chromosome"/>
</dbReference>
<evidence type="ECO:0000256" key="1">
    <source>
        <dbReference type="ARBA" id="ARBA00004141"/>
    </source>
</evidence>
<accession>A0A1L3ZS55</accession>
<name>A0A1L3ZS55_9SPHN</name>
<keyword evidence="2 5" id="KW-0812">Transmembrane</keyword>